<feature type="region of interest" description="Disordered" evidence="1">
    <location>
        <begin position="479"/>
        <end position="519"/>
    </location>
</feature>
<dbReference type="RefSeq" id="XP_012893915.1">
    <property type="nucleotide sequence ID" value="XM_013038461.1"/>
</dbReference>
<sequence>MIKALKNNANVKPRKMTAEGAYESLTFSYPIVEKDGLAALVDLLSNAWNGDKSSNMKMLFPSFFHLNRDFLSGLEYSLSNASNSPDMQQLFDQLGFLVYYQLPYILVTNNVSKSYLYKYLKDVDDSQQDGEALLLSLLSHLNNGQIKSISVGFARKMSLSASFFPFLSCFLSQPAPSFASEWPLLLLFLQDFLSEHPSETSFFFPSLLSFTQKLASPQPFQFNGHSIDKNVLPAFLLLTSRIAIELADTSVDFASSQSFQQFLQQFASASYPFIVDTMRILRSLYAEQREKIANADAYRLVHSFLQLFQIIAGFSIDDSFRFFAQSGWIAVLLEILNTYSPALELSKDTRFLVFILSVRSTKAIEFFSKIASAAELLAEASTLAFPSAFWRLYFHRNSPQNEANALNAMLSDSQSGNAVEYLSTFLSAAPFLRASPILRSLQAAFKADLLCYLDLMSSMIREAQKRVLDIETNKANSAKLKEAKEKETEAASNASNASDASDASELNEAERTKEENVSLESKVYEASLRRLKELAVSLRYGTNKCD</sequence>
<gene>
    <name evidence="2" type="ORF">GSBLH_T00000277001</name>
</gene>
<evidence type="ECO:0000313" key="3">
    <source>
        <dbReference type="Proteomes" id="UP000008312"/>
    </source>
</evidence>
<dbReference type="GeneID" id="24917592"/>
<dbReference type="InParanoid" id="D8LVM8"/>
<dbReference type="EMBL" id="FN668638">
    <property type="protein sequence ID" value="CBK19867.2"/>
    <property type="molecule type" value="Genomic_DNA"/>
</dbReference>
<dbReference type="AlphaFoldDB" id="D8LVM8"/>
<feature type="compositionally biased region" description="Basic and acidic residues" evidence="1">
    <location>
        <begin position="479"/>
        <end position="489"/>
    </location>
</feature>
<feature type="compositionally biased region" description="Low complexity" evidence="1">
    <location>
        <begin position="490"/>
        <end position="506"/>
    </location>
</feature>
<evidence type="ECO:0000256" key="1">
    <source>
        <dbReference type="SAM" id="MobiDB-lite"/>
    </source>
</evidence>
<protein>
    <submittedName>
        <fullName evidence="2">Uncharacterized protein</fullName>
    </submittedName>
</protein>
<proteinExistence type="predicted"/>
<accession>D8LVM8</accession>
<organism evidence="2">
    <name type="scientific">Blastocystis hominis</name>
    <dbReference type="NCBI Taxonomy" id="12968"/>
    <lineage>
        <taxon>Eukaryota</taxon>
        <taxon>Sar</taxon>
        <taxon>Stramenopiles</taxon>
        <taxon>Bigyra</taxon>
        <taxon>Opalozoa</taxon>
        <taxon>Opalinata</taxon>
        <taxon>Blastocystidae</taxon>
        <taxon>Blastocystis</taxon>
    </lineage>
</organism>
<keyword evidence="3" id="KW-1185">Reference proteome</keyword>
<evidence type="ECO:0000313" key="2">
    <source>
        <dbReference type="EMBL" id="CBK19867.2"/>
    </source>
</evidence>
<reference evidence="2" key="1">
    <citation type="submission" date="2010-02" db="EMBL/GenBank/DDBJ databases">
        <title>Sequencing and annotation of the Blastocystis hominis genome.</title>
        <authorList>
            <person name="Wincker P."/>
        </authorList>
    </citation>
    <scope>NUCLEOTIDE SEQUENCE</scope>
    <source>
        <strain evidence="2">Singapore isolate B</strain>
    </source>
</reference>
<dbReference type="Proteomes" id="UP000008312">
    <property type="component" value="Unassembled WGS sequence"/>
</dbReference>
<name>D8LVM8_BLAHO</name>